<reference evidence="1" key="1">
    <citation type="submission" date="2019-11" db="EMBL/GenBank/DDBJ databases">
        <title>Nori genome reveals adaptations in red seaweeds to the harsh intertidal environment.</title>
        <authorList>
            <person name="Wang D."/>
            <person name="Mao Y."/>
        </authorList>
    </citation>
    <scope>NUCLEOTIDE SEQUENCE</scope>
    <source>
        <tissue evidence="1">Gametophyte</tissue>
    </source>
</reference>
<evidence type="ECO:0000313" key="2">
    <source>
        <dbReference type="Proteomes" id="UP000798662"/>
    </source>
</evidence>
<dbReference type="Proteomes" id="UP000798662">
    <property type="component" value="Chromosome 1"/>
</dbReference>
<protein>
    <submittedName>
        <fullName evidence="1">Uncharacterized protein</fullName>
    </submittedName>
</protein>
<name>A0ACC3BNW1_PYRYE</name>
<evidence type="ECO:0000313" key="1">
    <source>
        <dbReference type="EMBL" id="KAK1859436.1"/>
    </source>
</evidence>
<proteinExistence type="predicted"/>
<keyword evidence="2" id="KW-1185">Reference proteome</keyword>
<gene>
    <name evidence="1" type="ORF">I4F81_002032</name>
</gene>
<organism evidence="1 2">
    <name type="scientific">Pyropia yezoensis</name>
    <name type="common">Susabi-nori</name>
    <name type="synonym">Porphyra yezoensis</name>
    <dbReference type="NCBI Taxonomy" id="2788"/>
    <lineage>
        <taxon>Eukaryota</taxon>
        <taxon>Rhodophyta</taxon>
        <taxon>Bangiophyceae</taxon>
        <taxon>Bangiales</taxon>
        <taxon>Bangiaceae</taxon>
        <taxon>Pyropia</taxon>
    </lineage>
</organism>
<dbReference type="EMBL" id="CM020618">
    <property type="protein sequence ID" value="KAK1859436.1"/>
    <property type="molecule type" value="Genomic_DNA"/>
</dbReference>
<sequence length="553" mass="58552">MCAPARRRRARCGFLQGRDPPIPAAHHRLIVAALLPTPHPRGRRRAAFSGSWTAVGAASIAPPRLPRNATTRTLTTRTVGRPRPPLPTTSTCRRRSGSAPATAGCRPTDPQGGLEAWARPPAVALPVRRRCSGLVATTTTDAATTSATTRIRGRPHCRRRRRRPRRRSLREARPRRPTPAGATLTTALAALTGDTCGTRRASSPRNMGTQRGWTSEDLEVLCKGFLAVSNDPIKGTDQRSAEFWAAVSEAYDEAVLGNADYVARTVKKVKKVMDKAKKGVSAFASSWLAVQRMGLTGNPDEAAMILGALAHSKGQPVYAAIQAHQRRIDGTATAADKRKHYHLEKWVPCWRVMRGYDKWSGAAGAFACGLSSGESSDSDSEDDDDSADVGDSGSGSGRGAGAASATAGGVTVGAGGAAGIGAAGGAVGAGRASGAGKSPRAGRPFERRPMGIKAAKRQKAEELIMSREMKASTAALEAIFNAFKERSSILLFNLPEMRFTEEAKMFRQAKARAALAAAGITMDKSAPAAVAAATPAGPAVYKIEDDEWELWQY</sequence>
<comment type="caution">
    <text evidence="1">The sequence shown here is derived from an EMBL/GenBank/DDBJ whole genome shotgun (WGS) entry which is preliminary data.</text>
</comment>
<accession>A0ACC3BNW1</accession>